<dbReference type="GO" id="GO:0009658">
    <property type="term" value="P:chloroplast organization"/>
    <property type="evidence" value="ECO:0007669"/>
    <property type="project" value="InterPro"/>
</dbReference>
<dbReference type="GO" id="GO:0000373">
    <property type="term" value="P:Group II intron splicing"/>
    <property type="evidence" value="ECO:0007669"/>
    <property type="project" value="InterPro"/>
</dbReference>
<evidence type="ECO:0000313" key="4">
    <source>
        <dbReference type="Proteomes" id="UP000593575"/>
    </source>
</evidence>
<gene>
    <name evidence="3" type="ORF">Goarm_022435</name>
</gene>
<proteinExistence type="predicted"/>
<accession>A0A7J9KIF4</accession>
<dbReference type="Gene3D" id="1.25.40.10">
    <property type="entry name" value="Tetratricopeptide repeat domain"/>
    <property type="match status" value="1"/>
</dbReference>
<evidence type="ECO:0008006" key="5">
    <source>
        <dbReference type="Google" id="ProtNLM"/>
    </source>
</evidence>
<dbReference type="EMBL" id="JABFAE010420807">
    <property type="protein sequence ID" value="MBA0846267.1"/>
    <property type="molecule type" value="Genomic_DNA"/>
</dbReference>
<protein>
    <recommendedName>
        <fullName evidence="5">Pentatricopeptide repeat-containing protein</fullName>
    </recommendedName>
</protein>
<dbReference type="AlphaFoldDB" id="A0A7J9KIF4"/>
<dbReference type="PANTHER" id="PTHR47594">
    <property type="entry name" value="PPR CONTAINING PLANT-LIKE PROTEIN"/>
    <property type="match status" value="1"/>
</dbReference>
<evidence type="ECO:0000256" key="1">
    <source>
        <dbReference type="ARBA" id="ARBA00022737"/>
    </source>
</evidence>
<dbReference type="PANTHER" id="PTHR47594:SF4">
    <property type="entry name" value="OS04G0475500 PROTEIN"/>
    <property type="match status" value="1"/>
</dbReference>
<dbReference type="InterPro" id="IPR011990">
    <property type="entry name" value="TPR-like_helical_dom_sf"/>
</dbReference>
<name>A0A7J9KIF4_9ROSI</name>
<feature type="coiled-coil region" evidence="2">
    <location>
        <begin position="68"/>
        <end position="95"/>
    </location>
</feature>
<comment type="caution">
    <text evidence="3">The sequence shown here is derived from an EMBL/GenBank/DDBJ whole genome shotgun (WGS) entry which is preliminary data.</text>
</comment>
<evidence type="ECO:0000256" key="2">
    <source>
        <dbReference type="SAM" id="Coils"/>
    </source>
</evidence>
<reference evidence="3 4" key="1">
    <citation type="journal article" date="2019" name="Genome Biol. Evol.">
        <title>Insights into the evolution of the New World diploid cottons (Gossypium, subgenus Houzingenia) based on genome sequencing.</title>
        <authorList>
            <person name="Grover C.E."/>
            <person name="Arick M.A. 2nd"/>
            <person name="Thrash A."/>
            <person name="Conover J.L."/>
            <person name="Sanders W.S."/>
            <person name="Peterson D.G."/>
            <person name="Frelichowski J.E."/>
            <person name="Scheffler J.A."/>
            <person name="Scheffler B.E."/>
            <person name="Wendel J.F."/>
        </authorList>
    </citation>
    <scope>NUCLEOTIDE SEQUENCE [LARGE SCALE GENOMIC DNA]</scope>
    <source>
        <strain evidence="3">6</strain>
        <tissue evidence="3">Leaf</tissue>
    </source>
</reference>
<dbReference type="InterPro" id="IPR002885">
    <property type="entry name" value="PPR_rpt"/>
</dbReference>
<sequence>MNRTIATSTPSACFSTVINGSSLRLKLNPKAMVITMKDRSKNRKPLQKGRNLSIEAIQAVQSLKRANRNVSNTSLSELERSLKRANRNVSNTSLSELERVFDSKFRRLLKFDMVAVLRELLRQNECLLALKVFDDIRKEVWYKPRLLLYTDMISVLASNGLFKEVELIYSYLKTENSLDPDIVGFNALLNALISFKVTHLVMDCYGLMKAVDCEPDRSSFRILINGLESIGETGLSGLLRQDAQKIYGESLEFLEEEEEVSAIVTSRFGRIID</sequence>
<dbReference type="GO" id="GO:0003723">
    <property type="term" value="F:RNA binding"/>
    <property type="evidence" value="ECO:0007669"/>
    <property type="project" value="InterPro"/>
</dbReference>
<evidence type="ECO:0000313" key="3">
    <source>
        <dbReference type="EMBL" id="MBA0846267.1"/>
    </source>
</evidence>
<keyword evidence="4" id="KW-1185">Reference proteome</keyword>
<dbReference type="InterPro" id="IPR044190">
    <property type="entry name" value="THA8-like"/>
</dbReference>
<keyword evidence="2" id="KW-0175">Coiled coil</keyword>
<dbReference type="Proteomes" id="UP000593575">
    <property type="component" value="Unassembled WGS sequence"/>
</dbReference>
<organism evidence="3 4">
    <name type="scientific">Gossypium armourianum</name>
    <dbReference type="NCBI Taxonomy" id="34283"/>
    <lineage>
        <taxon>Eukaryota</taxon>
        <taxon>Viridiplantae</taxon>
        <taxon>Streptophyta</taxon>
        <taxon>Embryophyta</taxon>
        <taxon>Tracheophyta</taxon>
        <taxon>Spermatophyta</taxon>
        <taxon>Magnoliopsida</taxon>
        <taxon>eudicotyledons</taxon>
        <taxon>Gunneridae</taxon>
        <taxon>Pentapetalae</taxon>
        <taxon>rosids</taxon>
        <taxon>malvids</taxon>
        <taxon>Malvales</taxon>
        <taxon>Malvaceae</taxon>
        <taxon>Malvoideae</taxon>
        <taxon>Gossypium</taxon>
    </lineage>
</organism>
<keyword evidence="1" id="KW-0677">Repeat</keyword>
<dbReference type="Pfam" id="PF13041">
    <property type="entry name" value="PPR_2"/>
    <property type="match status" value="1"/>
</dbReference>